<dbReference type="GO" id="GO:0016491">
    <property type="term" value="F:oxidoreductase activity"/>
    <property type="evidence" value="ECO:0007669"/>
    <property type="project" value="InterPro"/>
</dbReference>
<proteinExistence type="predicted"/>
<feature type="domain" description="ER-bound oxygenase mpaB/mpaB'/Rubber oxygenase catalytic" evidence="1">
    <location>
        <begin position="9"/>
        <end position="234"/>
    </location>
</feature>
<protein>
    <recommendedName>
        <fullName evidence="1">ER-bound oxygenase mpaB/mpaB'/Rubber oxygenase catalytic domain-containing protein</fullName>
    </recommendedName>
</protein>
<evidence type="ECO:0000259" key="1">
    <source>
        <dbReference type="Pfam" id="PF09995"/>
    </source>
</evidence>
<accession>A0A1L2ZPJ3</accession>
<dbReference type="RefSeq" id="WP_071894577.1">
    <property type="nucleotide sequence ID" value="NZ_CP018135.1"/>
</dbReference>
<dbReference type="KEGG" id="nae:BHE16_08970"/>
<dbReference type="Pfam" id="PF09995">
    <property type="entry name" value="MPAB_Lcp_cat"/>
    <property type="match status" value="1"/>
</dbReference>
<dbReference type="EMBL" id="CP018135">
    <property type="protein sequence ID" value="APF41106.1"/>
    <property type="molecule type" value="Genomic_DNA"/>
</dbReference>
<sequence length="260" mass="28677">MTLTLKDMAPEGIMIAGGGRAVLLQIAHPGVGYGVVQHSNFATEPLKRLHGTLTYIYALTNGTPRQAAKVVEGVSKAHQPVRSAGGADHPAYDARDPELQLWVAATLYDSAILVYENIFGPLNRADAENIYREYALLGTALGMPEERWPGSRAEFRDYWYDAAARLRVDPPVREVAAQLMRPRNVPLYLKTAMPIARTLTAGMLPAKLREAYGPEVFGGAYGTRQDLEYRALMASCGVVLPKIPLAVRHAPMRYYLSRLR</sequence>
<organism evidence="2 3">
    <name type="scientific">Neomicrococcus aestuarii</name>
    <dbReference type="NCBI Taxonomy" id="556325"/>
    <lineage>
        <taxon>Bacteria</taxon>
        <taxon>Bacillati</taxon>
        <taxon>Actinomycetota</taxon>
        <taxon>Actinomycetes</taxon>
        <taxon>Micrococcales</taxon>
        <taxon>Micrococcaceae</taxon>
        <taxon>Neomicrococcus</taxon>
    </lineage>
</organism>
<gene>
    <name evidence="2" type="ORF">BHE16_08970</name>
</gene>
<evidence type="ECO:0000313" key="3">
    <source>
        <dbReference type="Proteomes" id="UP000183530"/>
    </source>
</evidence>
<dbReference type="OrthoDB" id="3422701at2"/>
<dbReference type="InterPro" id="IPR018713">
    <property type="entry name" value="MPAB/Lcp_cat_dom"/>
</dbReference>
<name>A0A1L2ZPJ3_9MICC</name>
<keyword evidence="3" id="KW-1185">Reference proteome</keyword>
<dbReference type="AlphaFoldDB" id="A0A1L2ZPJ3"/>
<evidence type="ECO:0000313" key="2">
    <source>
        <dbReference type="EMBL" id="APF41106.1"/>
    </source>
</evidence>
<dbReference type="STRING" id="556325.BHE16_08970"/>
<dbReference type="PANTHER" id="PTHR36151:SF3">
    <property type="entry name" value="ER-BOUND OXYGENASE MPAB_MPAB'_RUBBER OXYGENASE CATALYTIC DOMAIN-CONTAINING PROTEIN"/>
    <property type="match status" value="1"/>
</dbReference>
<dbReference type="Proteomes" id="UP000183530">
    <property type="component" value="Chromosome"/>
</dbReference>
<reference evidence="2 3" key="1">
    <citation type="submission" date="2016-11" db="EMBL/GenBank/DDBJ databases">
        <title>Genome sequencing of Zhihengliuella aestuarii B18 antagonistic to Plasmodiophora brassicae.</title>
        <authorList>
            <person name="Luo Y."/>
        </authorList>
    </citation>
    <scope>NUCLEOTIDE SEQUENCE [LARGE SCALE GENOMIC DNA]</scope>
    <source>
        <strain evidence="2 3">B18</strain>
    </source>
</reference>
<dbReference type="PANTHER" id="PTHR36151">
    <property type="entry name" value="BLR2777 PROTEIN"/>
    <property type="match status" value="1"/>
</dbReference>